<dbReference type="KEGG" id="nta:107798646"/>
<protein>
    <submittedName>
        <fullName evidence="3">Uncharacterized protein LOC107798646</fullName>
    </submittedName>
</protein>
<sequence length="225" mass="24710">MASLKIHPRTHSLIHVNKPNLISDLNLTTCLSVSKRVYSHRVSASLSLSNPPSNSSGGVFKEDQKSSEAVLSGKLEEWMKESMVDIVKNLKQAPLLVHVYDGEGQVKIKTERAVVEDWPVVKSEWESGAKRSPDGLIFIEELGTEEELKNGKIAEESEESGITKAWGVVVQGKGVECSPACYLLKTSRVGAGLGMGLFCTHFCLARVQNFRDSALGQLKDCWLLQ</sequence>
<organism evidence="2 3">
    <name type="scientific">Nicotiana tabacum</name>
    <name type="common">Common tobacco</name>
    <dbReference type="NCBI Taxonomy" id="4097"/>
    <lineage>
        <taxon>Eukaryota</taxon>
        <taxon>Viridiplantae</taxon>
        <taxon>Streptophyta</taxon>
        <taxon>Embryophyta</taxon>
        <taxon>Tracheophyta</taxon>
        <taxon>Spermatophyta</taxon>
        <taxon>Magnoliopsida</taxon>
        <taxon>eudicotyledons</taxon>
        <taxon>Gunneridae</taxon>
        <taxon>Pentapetalae</taxon>
        <taxon>asterids</taxon>
        <taxon>lamiids</taxon>
        <taxon>Solanales</taxon>
        <taxon>Solanaceae</taxon>
        <taxon>Nicotianoideae</taxon>
        <taxon>Nicotianeae</taxon>
        <taxon>Nicotiana</taxon>
    </lineage>
</organism>
<dbReference type="STRING" id="4097.A0A1S4AL35"/>
<gene>
    <name evidence="3" type="primary">LOC107798646</name>
</gene>
<dbReference type="InterPro" id="IPR056706">
    <property type="entry name" value="DUF7804"/>
</dbReference>
<evidence type="ECO:0000313" key="3">
    <source>
        <dbReference type="RefSeq" id="XP_016477153.1"/>
    </source>
</evidence>
<dbReference type="RefSeq" id="XP_016477153.1">
    <property type="nucleotide sequence ID" value="XM_016621667.1"/>
</dbReference>
<dbReference type="GeneID" id="107798646"/>
<proteinExistence type="predicted"/>
<evidence type="ECO:0000313" key="2">
    <source>
        <dbReference type="Proteomes" id="UP000790787"/>
    </source>
</evidence>
<accession>A0A1S4AL35</accession>
<reference evidence="3" key="2">
    <citation type="submission" date="2025-08" db="UniProtKB">
        <authorList>
            <consortium name="RefSeq"/>
        </authorList>
    </citation>
    <scope>IDENTIFICATION</scope>
    <source>
        <tissue evidence="3">Leaf</tissue>
    </source>
</reference>
<dbReference type="RefSeq" id="XP_016477153.1">
    <property type="nucleotide sequence ID" value="XM_016621667.2"/>
</dbReference>
<dbReference type="OrthoDB" id="2013011at2759"/>
<dbReference type="AlphaFoldDB" id="A0A1S4AL35"/>
<dbReference type="Pfam" id="PF25089">
    <property type="entry name" value="DUF7804"/>
    <property type="match status" value="1"/>
</dbReference>
<keyword evidence="2" id="KW-1185">Reference proteome</keyword>
<reference evidence="2" key="1">
    <citation type="journal article" date="2014" name="Nat. Commun.">
        <title>The tobacco genome sequence and its comparison with those of tomato and potato.</title>
        <authorList>
            <person name="Sierro N."/>
            <person name="Battey J.N."/>
            <person name="Ouadi S."/>
            <person name="Bakaher N."/>
            <person name="Bovet L."/>
            <person name="Willig A."/>
            <person name="Goepfert S."/>
            <person name="Peitsch M.C."/>
            <person name="Ivanov N.V."/>
        </authorList>
    </citation>
    <scope>NUCLEOTIDE SEQUENCE [LARGE SCALE GENOMIC DNA]</scope>
</reference>
<dbReference type="PaxDb" id="4097-A0A1S4AL35"/>
<feature type="domain" description="DUF7804" evidence="1">
    <location>
        <begin position="70"/>
        <end position="148"/>
    </location>
</feature>
<dbReference type="PANTHER" id="PTHR35127:SF1">
    <property type="entry name" value="GENOME ASSEMBLY, CHROMOSOME: A10"/>
    <property type="match status" value="1"/>
</dbReference>
<dbReference type="OMA" id="ECGPACY"/>
<evidence type="ECO:0000259" key="1">
    <source>
        <dbReference type="Pfam" id="PF25089"/>
    </source>
</evidence>
<dbReference type="Proteomes" id="UP000790787">
    <property type="component" value="Chromosome 4"/>
</dbReference>
<dbReference type="PANTHER" id="PTHR35127">
    <property type="entry name" value="OS03G0736900 PROTEIN"/>
    <property type="match status" value="1"/>
</dbReference>
<name>A0A1S4AL35_TOBAC</name>